<evidence type="ECO:0000256" key="8">
    <source>
        <dbReference type="ARBA" id="ARBA00022787"/>
    </source>
</evidence>
<feature type="transmembrane region" description="Helical" evidence="17">
    <location>
        <begin position="114"/>
        <end position="135"/>
    </location>
</feature>
<keyword evidence="9" id="KW-0256">Endoplasmic reticulum</keyword>
<evidence type="ECO:0000256" key="13">
    <source>
        <dbReference type="ARBA" id="ARBA00023136"/>
    </source>
</evidence>
<feature type="transmembrane region" description="Helical" evidence="17">
    <location>
        <begin position="51"/>
        <end position="71"/>
    </location>
</feature>
<keyword evidence="19" id="KW-1185">Reference proteome</keyword>
<dbReference type="EMBL" id="PYSW02000001">
    <property type="protein sequence ID" value="KAG2394226.1"/>
    <property type="molecule type" value="Genomic_DNA"/>
</dbReference>
<keyword evidence="7 17" id="KW-0812">Transmembrane</keyword>
<comment type="subunit">
    <text evidence="14">Homotrimer; The trimer binds only one molecule of glutathione.</text>
</comment>
<dbReference type="PANTHER" id="PTHR10689:SF6">
    <property type="entry name" value="MICROSOMAL GLUTATHIONE S-TRANSFERASE 1"/>
    <property type="match status" value="1"/>
</dbReference>
<evidence type="ECO:0000256" key="9">
    <source>
        <dbReference type="ARBA" id="ARBA00022824"/>
    </source>
</evidence>
<keyword evidence="10 17" id="KW-1133">Transmembrane helix</keyword>
<dbReference type="RefSeq" id="XP_044556120.1">
    <property type="nucleotide sequence ID" value="XM_044693579.1"/>
</dbReference>
<evidence type="ECO:0000256" key="12">
    <source>
        <dbReference type="ARBA" id="ARBA00023128"/>
    </source>
</evidence>
<evidence type="ECO:0000256" key="17">
    <source>
        <dbReference type="SAM" id="Phobius"/>
    </source>
</evidence>
<evidence type="ECO:0000313" key="18">
    <source>
        <dbReference type="EMBL" id="KAG2394226.1"/>
    </source>
</evidence>
<comment type="subcellular location">
    <subcellularLocation>
        <location evidence="3">Endoplasmic reticulum membrane</location>
        <topology evidence="3">Multi-pass membrane protein</topology>
    </subcellularLocation>
    <subcellularLocation>
        <location evidence="2">Mitochondrion outer membrane</location>
    </subcellularLocation>
</comment>
<keyword evidence="8" id="KW-1000">Mitochondrion outer membrane</keyword>
<comment type="function">
    <text evidence="1">Conjugation of reduced glutathione to a wide number of exogenous and endogenous hydrophobic electrophiles.</text>
</comment>
<dbReference type="GeneID" id="68096445"/>
<evidence type="ECO:0000256" key="7">
    <source>
        <dbReference type="ARBA" id="ARBA00022692"/>
    </source>
</evidence>
<dbReference type="Gene3D" id="1.20.120.550">
    <property type="entry name" value="Membrane associated eicosanoid/glutathione metabolism-like domain"/>
    <property type="match status" value="1"/>
</dbReference>
<accession>A0AA88H8X7</accession>
<evidence type="ECO:0000256" key="5">
    <source>
        <dbReference type="ARBA" id="ARBA00012452"/>
    </source>
</evidence>
<dbReference type="InterPro" id="IPR023352">
    <property type="entry name" value="MAPEG-like_dom_sf"/>
</dbReference>
<proteinExistence type="inferred from homology"/>
<keyword evidence="11" id="KW-0007">Acetylation</keyword>
<dbReference type="Pfam" id="PF01124">
    <property type="entry name" value="MAPEG"/>
    <property type="match status" value="1"/>
</dbReference>
<dbReference type="GO" id="GO:0005741">
    <property type="term" value="C:mitochondrial outer membrane"/>
    <property type="evidence" value="ECO:0007669"/>
    <property type="project" value="UniProtKB-SubCell"/>
</dbReference>
<evidence type="ECO:0000256" key="10">
    <source>
        <dbReference type="ARBA" id="ARBA00022989"/>
    </source>
</evidence>
<dbReference type="GO" id="GO:0004364">
    <property type="term" value="F:glutathione transferase activity"/>
    <property type="evidence" value="ECO:0007669"/>
    <property type="project" value="UniProtKB-EC"/>
</dbReference>
<dbReference type="Proteomes" id="UP000816034">
    <property type="component" value="Unassembled WGS sequence"/>
</dbReference>
<evidence type="ECO:0000256" key="4">
    <source>
        <dbReference type="ARBA" id="ARBA00010459"/>
    </source>
</evidence>
<evidence type="ECO:0000256" key="14">
    <source>
        <dbReference type="ARBA" id="ARBA00038540"/>
    </source>
</evidence>
<organism evidence="18 19">
    <name type="scientific">Naegleria lovaniensis</name>
    <name type="common">Amoeba</name>
    <dbReference type="NCBI Taxonomy" id="51637"/>
    <lineage>
        <taxon>Eukaryota</taxon>
        <taxon>Discoba</taxon>
        <taxon>Heterolobosea</taxon>
        <taxon>Tetramitia</taxon>
        <taxon>Eutetramitia</taxon>
        <taxon>Vahlkampfiidae</taxon>
        <taxon>Naegleria</taxon>
    </lineage>
</organism>
<reference evidence="18 19" key="1">
    <citation type="journal article" date="2018" name="BMC Genomics">
        <title>The genome of Naegleria lovaniensis, the basis for a comparative approach to unravel pathogenicity factors of the human pathogenic amoeba N. fowleri.</title>
        <authorList>
            <person name="Liechti N."/>
            <person name="Schurch N."/>
            <person name="Bruggmann R."/>
            <person name="Wittwer M."/>
        </authorList>
    </citation>
    <scope>NUCLEOTIDE SEQUENCE [LARGE SCALE GENOMIC DNA]</scope>
    <source>
        <strain evidence="18 19">ATCC 30569</strain>
    </source>
</reference>
<dbReference type="SUPFAM" id="SSF161084">
    <property type="entry name" value="MAPEG domain-like"/>
    <property type="match status" value="1"/>
</dbReference>
<protein>
    <recommendedName>
        <fullName evidence="15">Microsomal glutathione S-transferase 1</fullName>
        <ecNumber evidence="5">2.5.1.18</ecNumber>
    </recommendedName>
</protein>
<evidence type="ECO:0000256" key="1">
    <source>
        <dbReference type="ARBA" id="ARBA00003701"/>
    </source>
</evidence>
<feature type="transmembrane region" description="Helical" evidence="17">
    <location>
        <begin position="83"/>
        <end position="102"/>
    </location>
</feature>
<keyword evidence="6" id="KW-0808">Transferase</keyword>
<dbReference type="PANTHER" id="PTHR10689">
    <property type="entry name" value="MICROSOMAL GLUTATHIONE S-TRANSFERASE 1"/>
    <property type="match status" value="1"/>
</dbReference>
<evidence type="ECO:0000256" key="6">
    <source>
        <dbReference type="ARBA" id="ARBA00022679"/>
    </source>
</evidence>
<evidence type="ECO:0000256" key="2">
    <source>
        <dbReference type="ARBA" id="ARBA00004294"/>
    </source>
</evidence>
<gene>
    <name evidence="18" type="ORF">C9374_003990</name>
</gene>
<comment type="caution">
    <text evidence="18">The sequence shown here is derived from an EMBL/GenBank/DDBJ whole genome shotgun (WGS) entry which is preliminary data.</text>
</comment>
<dbReference type="EC" id="2.5.1.18" evidence="5"/>
<keyword evidence="13 17" id="KW-0472">Membrane</keyword>
<sequence length="136" mass="15856">MYKRKENAYSNPEDLRVIAKNKDQGTNAAVDDPESMTNRVKRIHANDLENILPFFLVTVPYVLVSSLQVSSTTSPQYAIWDSVIGNVLMFSFTLSRYLYFVAYWRAWQPWRSLIWFWGLMTTVLIGIYTIVCLYVL</sequence>
<dbReference type="GO" id="GO:0005789">
    <property type="term" value="C:endoplasmic reticulum membrane"/>
    <property type="evidence" value="ECO:0007669"/>
    <property type="project" value="UniProtKB-SubCell"/>
</dbReference>
<comment type="catalytic activity">
    <reaction evidence="16">
        <text>RX + glutathione = an S-substituted glutathione + a halide anion + H(+)</text>
        <dbReference type="Rhea" id="RHEA:16437"/>
        <dbReference type="ChEBI" id="CHEBI:15378"/>
        <dbReference type="ChEBI" id="CHEBI:16042"/>
        <dbReference type="ChEBI" id="CHEBI:17792"/>
        <dbReference type="ChEBI" id="CHEBI:57925"/>
        <dbReference type="ChEBI" id="CHEBI:90779"/>
        <dbReference type="EC" id="2.5.1.18"/>
    </reaction>
    <physiologicalReaction direction="left-to-right" evidence="16">
        <dbReference type="Rhea" id="RHEA:16438"/>
    </physiologicalReaction>
</comment>
<evidence type="ECO:0000313" key="19">
    <source>
        <dbReference type="Proteomes" id="UP000816034"/>
    </source>
</evidence>
<comment type="similarity">
    <text evidence="4">Belongs to the MAPEG family.</text>
</comment>
<evidence type="ECO:0000256" key="3">
    <source>
        <dbReference type="ARBA" id="ARBA00004477"/>
    </source>
</evidence>
<evidence type="ECO:0000256" key="16">
    <source>
        <dbReference type="ARBA" id="ARBA00049385"/>
    </source>
</evidence>
<name>A0AA88H8X7_NAELO</name>
<evidence type="ECO:0000256" key="15">
    <source>
        <dbReference type="ARBA" id="ARBA00039397"/>
    </source>
</evidence>
<evidence type="ECO:0000256" key="11">
    <source>
        <dbReference type="ARBA" id="ARBA00022990"/>
    </source>
</evidence>
<dbReference type="InterPro" id="IPR040162">
    <property type="entry name" value="MGST1-like"/>
</dbReference>
<dbReference type="AlphaFoldDB" id="A0AA88H8X7"/>
<keyword evidence="12" id="KW-0496">Mitochondrion</keyword>
<dbReference type="InterPro" id="IPR001129">
    <property type="entry name" value="Membr-assoc_MAPEG"/>
</dbReference>